<accession>A0A9X4G606</accession>
<feature type="non-terminal residue" evidence="1">
    <location>
        <position position="216"/>
    </location>
</feature>
<gene>
    <name evidence="1" type="ORF">OQ257_11755</name>
</gene>
<dbReference type="AlphaFoldDB" id="A0A9X4G606"/>
<proteinExistence type="predicted"/>
<protein>
    <submittedName>
        <fullName evidence="1">Phage tail protein</fullName>
    </submittedName>
</protein>
<evidence type="ECO:0000313" key="2">
    <source>
        <dbReference type="Proteomes" id="UP001142444"/>
    </source>
</evidence>
<reference evidence="1" key="1">
    <citation type="submission" date="2022-11" db="EMBL/GenBank/DDBJ databases">
        <authorList>
            <person name="Kamali M."/>
            <person name="Peak L."/>
            <person name="Go Y.Y."/>
            <person name="Balasuriya U.B.R."/>
            <person name="Carossino M."/>
        </authorList>
    </citation>
    <scope>NUCLEOTIDE SEQUENCE</scope>
    <source>
        <strain evidence="1">4524</strain>
    </source>
</reference>
<reference evidence="1" key="2">
    <citation type="journal article" date="2023" name="Pathogens">
        <title>Pathological Features and Genomic Characterization of an Actinobacillus equuli subsp. equuli Bearing Unique Virulence-Associated Genes from an Adult Horse with Pleuropneumonia.</title>
        <authorList>
            <person name="Kamali M."/>
            <person name="Carossino M."/>
            <person name="Del Piero F."/>
            <person name="Peak L."/>
            <person name="Mitchell M.S."/>
            <person name="Willette J."/>
            <person name="Baker R."/>
            <person name="Li F."/>
            <person name="Kenez A."/>
            <person name="Balasuriya U.B.R."/>
            <person name="Go Y.Y."/>
        </authorList>
    </citation>
    <scope>NUCLEOTIDE SEQUENCE</scope>
    <source>
        <strain evidence="1">4524</strain>
    </source>
</reference>
<keyword evidence="2" id="KW-1185">Reference proteome</keyword>
<evidence type="ECO:0000313" key="1">
    <source>
        <dbReference type="EMBL" id="MDE8035826.1"/>
    </source>
</evidence>
<dbReference type="Proteomes" id="UP001142444">
    <property type="component" value="Unassembled WGS sequence"/>
</dbReference>
<dbReference type="EMBL" id="JAPHVQ010000047">
    <property type="protein sequence ID" value="MDE8035826.1"/>
    <property type="molecule type" value="Genomic_DNA"/>
</dbReference>
<sequence>ITSVTSRVASAESSISNIQSTKASKTEVASLAQQSLQAVWQADAQTKIDALKVGGRNLIKNSNARYESNSYGTRYELSTAPQVGDEIVVTLWGSLGETRSGIGVYNSQGFSELTKLVKIREGVYQGKAVWRKPMRGSLEVTPNDTHLNVYFYPNGDTSTNIIERIKLELGTLGTDWTPAPEDVESSVNAVNADLTSYKQTQATKEQATAQQINGLT</sequence>
<name>A0A9X4G606_ACTEU</name>
<comment type="caution">
    <text evidence="1">The sequence shown here is derived from an EMBL/GenBank/DDBJ whole genome shotgun (WGS) entry which is preliminary data.</text>
</comment>
<organism evidence="1 2">
    <name type="scientific">Actinobacillus equuli subsp. equuli</name>
    <dbReference type="NCBI Taxonomy" id="202947"/>
    <lineage>
        <taxon>Bacteria</taxon>
        <taxon>Pseudomonadati</taxon>
        <taxon>Pseudomonadota</taxon>
        <taxon>Gammaproteobacteria</taxon>
        <taxon>Pasteurellales</taxon>
        <taxon>Pasteurellaceae</taxon>
        <taxon>Actinobacillus</taxon>
    </lineage>
</organism>
<feature type="non-terminal residue" evidence="1">
    <location>
        <position position="1"/>
    </location>
</feature>